<gene>
    <name evidence="2" type="ORF">SAMN05421803_12471</name>
</gene>
<reference evidence="2 3" key="1">
    <citation type="submission" date="2016-11" db="EMBL/GenBank/DDBJ databases">
        <authorList>
            <person name="Jaros S."/>
            <person name="Januszkiewicz K."/>
            <person name="Wedrychowicz H."/>
        </authorList>
    </citation>
    <scope>NUCLEOTIDE SEQUENCE [LARGE SCALE GENOMIC DNA]</scope>
    <source>
        <strain evidence="2 3">CGMCC 4.5723</strain>
    </source>
</reference>
<dbReference type="RefSeq" id="WP_073383196.1">
    <property type="nucleotide sequence ID" value="NZ_FQZK01000024.1"/>
</dbReference>
<sequence length="58" mass="6341">MHSSQFHKSSYSANEAACVEVAEGSETLVRDTQHREAGHLSFPASEWAPLLGTARRQA</sequence>
<dbReference type="AlphaFoldDB" id="A0A1M6TRM0"/>
<dbReference type="Pfam" id="PF04149">
    <property type="entry name" value="DUF397"/>
    <property type="match status" value="1"/>
</dbReference>
<feature type="domain" description="DUF397" evidence="1">
    <location>
        <begin position="5"/>
        <end position="55"/>
    </location>
</feature>
<evidence type="ECO:0000259" key="1">
    <source>
        <dbReference type="Pfam" id="PF04149"/>
    </source>
</evidence>
<evidence type="ECO:0000313" key="3">
    <source>
        <dbReference type="Proteomes" id="UP000184452"/>
    </source>
</evidence>
<organism evidence="2 3">
    <name type="scientific">Nocardiopsis flavescens</name>
    <dbReference type="NCBI Taxonomy" id="758803"/>
    <lineage>
        <taxon>Bacteria</taxon>
        <taxon>Bacillati</taxon>
        <taxon>Actinomycetota</taxon>
        <taxon>Actinomycetes</taxon>
        <taxon>Streptosporangiales</taxon>
        <taxon>Nocardiopsidaceae</taxon>
        <taxon>Nocardiopsis</taxon>
    </lineage>
</organism>
<keyword evidence="3" id="KW-1185">Reference proteome</keyword>
<dbReference type="OrthoDB" id="3694945at2"/>
<dbReference type="InterPro" id="IPR007278">
    <property type="entry name" value="DUF397"/>
</dbReference>
<proteinExistence type="predicted"/>
<accession>A0A1M6TRM0</accession>
<dbReference type="Proteomes" id="UP000184452">
    <property type="component" value="Unassembled WGS sequence"/>
</dbReference>
<evidence type="ECO:0000313" key="2">
    <source>
        <dbReference type="EMBL" id="SHK59570.1"/>
    </source>
</evidence>
<dbReference type="EMBL" id="FQZK01000024">
    <property type="protein sequence ID" value="SHK59570.1"/>
    <property type="molecule type" value="Genomic_DNA"/>
</dbReference>
<name>A0A1M6TRM0_9ACTN</name>
<protein>
    <recommendedName>
        <fullName evidence="1">DUF397 domain-containing protein</fullName>
    </recommendedName>
</protein>